<feature type="transmembrane region" description="Helical" evidence="7">
    <location>
        <begin position="404"/>
        <end position="425"/>
    </location>
</feature>
<name>A0A5C7IZE8_9ROSI</name>
<evidence type="ECO:0000256" key="3">
    <source>
        <dbReference type="ARBA" id="ARBA00022737"/>
    </source>
</evidence>
<sequence length="465" mass="51402">METELHIQKKEDCHDGVGGGSGACEDCHGDRELEGKDSCDTQNRKHILKVATIRRSTVLLNRRNANMARGTTQALMARLVFHNANGKTRFLSPCNTAHVPERNAPIMAIIATLVWFLSATKPSDTVKPAAKDTLRLQKMLLIEDKSAAYKADNDGKTALHVASGLGSVDIMREFISSCLGCCEPVDNRRRNVLHFASTSKNRKAVKLVLENPSLGNLINEKDENGNTPFLPAASMRFIFIHPKVDTLVFNNDNHNAANMVNPLAFYALELQDIILWCLTSLRIKRCRLLMSKDDDEEGRENKGNHLVSSKSKDGIVGQNHLLVATLIATVTFAAGFTVPGGFMVEKGPDQGAPILIRNSAFKAFVILNTMFMFWSSYAVFTHLSRWRATNTTERFKRKRLRQVLIGYALLAMIGAFVSGTCTVLLHGDKKLAISALVIPATVLVFVGILNAMNPRNLRKIANYTI</sequence>
<evidence type="ECO:0000256" key="2">
    <source>
        <dbReference type="ARBA" id="ARBA00022692"/>
    </source>
</evidence>
<dbReference type="InterPro" id="IPR026961">
    <property type="entry name" value="PGG_dom"/>
</dbReference>
<proteinExistence type="predicted"/>
<evidence type="ECO:0000256" key="4">
    <source>
        <dbReference type="ARBA" id="ARBA00022989"/>
    </source>
</evidence>
<dbReference type="Proteomes" id="UP000323000">
    <property type="component" value="Chromosome 1"/>
</dbReference>
<keyword evidence="2 7" id="KW-0812">Transmembrane</keyword>
<accession>A0A5C7IZE8</accession>
<evidence type="ECO:0000256" key="1">
    <source>
        <dbReference type="ARBA" id="ARBA00004141"/>
    </source>
</evidence>
<dbReference type="PANTHER" id="PTHR24186:SF36">
    <property type="entry name" value="SERINE_THREONINE-PROTEIN PHOSPHATASE 6 REGULATORY ANKYRIN REPEAT SUBUNIT A-LIKE"/>
    <property type="match status" value="1"/>
</dbReference>
<dbReference type="OrthoDB" id="10040922at2759"/>
<dbReference type="Pfam" id="PF13962">
    <property type="entry name" value="PGG"/>
    <property type="match status" value="1"/>
</dbReference>
<keyword evidence="10" id="KW-1185">Reference proteome</keyword>
<reference evidence="10" key="1">
    <citation type="journal article" date="2019" name="Gigascience">
        <title>De novo genome assembly of the endangered Acer yangbiense, a plant species with extremely small populations endemic to Yunnan Province, China.</title>
        <authorList>
            <person name="Yang J."/>
            <person name="Wariss H.M."/>
            <person name="Tao L."/>
            <person name="Zhang R."/>
            <person name="Yun Q."/>
            <person name="Hollingsworth P."/>
            <person name="Dao Z."/>
            <person name="Luo G."/>
            <person name="Guo H."/>
            <person name="Ma Y."/>
            <person name="Sun W."/>
        </authorList>
    </citation>
    <scope>NUCLEOTIDE SEQUENCE [LARGE SCALE GENOMIC DNA]</scope>
    <source>
        <strain evidence="10">cv. Malutang</strain>
    </source>
</reference>
<dbReference type="Pfam" id="PF12796">
    <property type="entry name" value="Ank_2"/>
    <property type="match status" value="1"/>
</dbReference>
<dbReference type="InterPro" id="IPR002110">
    <property type="entry name" value="Ankyrin_rpt"/>
</dbReference>
<gene>
    <name evidence="9" type="ORF">EZV62_002863</name>
</gene>
<organism evidence="9 10">
    <name type="scientific">Acer yangbiense</name>
    <dbReference type="NCBI Taxonomy" id="1000413"/>
    <lineage>
        <taxon>Eukaryota</taxon>
        <taxon>Viridiplantae</taxon>
        <taxon>Streptophyta</taxon>
        <taxon>Embryophyta</taxon>
        <taxon>Tracheophyta</taxon>
        <taxon>Spermatophyta</taxon>
        <taxon>Magnoliopsida</taxon>
        <taxon>eudicotyledons</taxon>
        <taxon>Gunneridae</taxon>
        <taxon>Pentapetalae</taxon>
        <taxon>rosids</taxon>
        <taxon>malvids</taxon>
        <taxon>Sapindales</taxon>
        <taxon>Sapindaceae</taxon>
        <taxon>Hippocastanoideae</taxon>
        <taxon>Acereae</taxon>
        <taxon>Acer</taxon>
    </lineage>
</organism>
<comment type="subcellular location">
    <subcellularLocation>
        <location evidence="1">Membrane</location>
        <topology evidence="1">Multi-pass membrane protein</topology>
    </subcellularLocation>
</comment>
<comment type="caution">
    <text evidence="9">The sequence shown here is derived from an EMBL/GenBank/DDBJ whole genome shotgun (WGS) entry which is preliminary data.</text>
</comment>
<dbReference type="Gene3D" id="1.25.40.20">
    <property type="entry name" value="Ankyrin repeat-containing domain"/>
    <property type="match status" value="1"/>
</dbReference>
<dbReference type="AlphaFoldDB" id="A0A5C7IZE8"/>
<feature type="transmembrane region" description="Helical" evidence="7">
    <location>
        <begin position="363"/>
        <end position="383"/>
    </location>
</feature>
<feature type="transmembrane region" description="Helical" evidence="7">
    <location>
        <begin position="431"/>
        <end position="452"/>
    </location>
</feature>
<keyword evidence="3" id="KW-0677">Repeat</keyword>
<evidence type="ECO:0000256" key="5">
    <source>
        <dbReference type="ARBA" id="ARBA00023043"/>
    </source>
</evidence>
<evidence type="ECO:0000313" key="9">
    <source>
        <dbReference type="EMBL" id="TXG74284.1"/>
    </source>
</evidence>
<keyword evidence="6 7" id="KW-0472">Membrane</keyword>
<evidence type="ECO:0000256" key="7">
    <source>
        <dbReference type="SAM" id="Phobius"/>
    </source>
</evidence>
<feature type="domain" description="PGG" evidence="8">
    <location>
        <begin position="318"/>
        <end position="423"/>
    </location>
</feature>
<feature type="transmembrane region" description="Helical" evidence="7">
    <location>
        <begin position="321"/>
        <end position="343"/>
    </location>
</feature>
<dbReference type="PANTHER" id="PTHR24186">
    <property type="entry name" value="PROTEIN PHOSPHATASE 1 REGULATORY SUBUNIT"/>
    <property type="match status" value="1"/>
</dbReference>
<keyword evidence="4 7" id="KW-1133">Transmembrane helix</keyword>
<dbReference type="InterPro" id="IPR036770">
    <property type="entry name" value="Ankyrin_rpt-contain_sf"/>
</dbReference>
<dbReference type="SUPFAM" id="SSF48403">
    <property type="entry name" value="Ankyrin repeat"/>
    <property type="match status" value="1"/>
</dbReference>
<protein>
    <recommendedName>
        <fullName evidence="8">PGG domain-containing protein</fullName>
    </recommendedName>
</protein>
<evidence type="ECO:0000259" key="8">
    <source>
        <dbReference type="Pfam" id="PF13962"/>
    </source>
</evidence>
<dbReference type="EMBL" id="VAHF01000001">
    <property type="protein sequence ID" value="TXG74284.1"/>
    <property type="molecule type" value="Genomic_DNA"/>
</dbReference>
<evidence type="ECO:0000256" key="6">
    <source>
        <dbReference type="ARBA" id="ARBA00023136"/>
    </source>
</evidence>
<keyword evidence="5" id="KW-0040">ANK repeat</keyword>
<dbReference type="GO" id="GO:0005886">
    <property type="term" value="C:plasma membrane"/>
    <property type="evidence" value="ECO:0007669"/>
    <property type="project" value="TreeGrafter"/>
</dbReference>
<evidence type="ECO:0000313" key="10">
    <source>
        <dbReference type="Proteomes" id="UP000323000"/>
    </source>
</evidence>